<organism evidence="1">
    <name type="scientific">viral metagenome</name>
    <dbReference type="NCBI Taxonomy" id="1070528"/>
    <lineage>
        <taxon>unclassified sequences</taxon>
        <taxon>metagenomes</taxon>
        <taxon>organismal metagenomes</taxon>
    </lineage>
</organism>
<dbReference type="EMBL" id="MN739253">
    <property type="protein sequence ID" value="QHS95480.1"/>
    <property type="molecule type" value="Genomic_DNA"/>
</dbReference>
<evidence type="ECO:0000313" key="1">
    <source>
        <dbReference type="EMBL" id="QHS95480.1"/>
    </source>
</evidence>
<reference evidence="1" key="1">
    <citation type="journal article" date="2020" name="Nature">
        <title>Giant virus diversity and host interactions through global metagenomics.</title>
        <authorList>
            <person name="Schulz F."/>
            <person name="Roux S."/>
            <person name="Paez-Espino D."/>
            <person name="Jungbluth S."/>
            <person name="Walsh D.A."/>
            <person name="Denef V.J."/>
            <person name="McMahon K.D."/>
            <person name="Konstantinidis K.T."/>
            <person name="Eloe-Fadrosh E.A."/>
            <person name="Kyrpides N.C."/>
            <person name="Woyke T."/>
        </authorList>
    </citation>
    <scope>NUCLEOTIDE SEQUENCE</scope>
    <source>
        <strain evidence="1">GVMAG-M-3300018868-6</strain>
    </source>
</reference>
<protein>
    <submittedName>
        <fullName evidence="1">Uncharacterized protein</fullName>
    </submittedName>
</protein>
<sequence length="131" mass="15313">MTTYYGDAINTKVNNICREFVTSTSKDINKIVADFDEDDPNCFRLGEHWFDKHKLRQLLNYLKVLNLTTFNIIHVYTVLDGRYCYCPDDTKKNLVIHVETPIKRSGFWLEPECHTPSGGNYIYTRADIKLT</sequence>
<accession>A0A6C0BTS2</accession>
<dbReference type="AlphaFoldDB" id="A0A6C0BTS2"/>
<proteinExistence type="predicted"/>
<name>A0A6C0BTS2_9ZZZZ</name>